<evidence type="ECO:0000256" key="2">
    <source>
        <dbReference type="ARBA" id="ARBA00022679"/>
    </source>
</evidence>
<dbReference type="PROSITE" id="PS51682">
    <property type="entry name" value="SAM_OMT_I"/>
    <property type="match status" value="1"/>
</dbReference>
<evidence type="ECO:0000313" key="4">
    <source>
        <dbReference type="EMBL" id="MBM7413875.1"/>
    </source>
</evidence>
<name>A0ABS2KPI0_9NOCA</name>
<comment type="caution">
    <text evidence="4">The sequence shown here is derived from an EMBL/GenBank/DDBJ whole genome shotgun (WGS) entry which is preliminary data.</text>
</comment>
<keyword evidence="3" id="KW-0949">S-adenosyl-L-methionine</keyword>
<dbReference type="PANTHER" id="PTHR10509:SF14">
    <property type="entry name" value="CAFFEOYL-COA O-METHYLTRANSFERASE 3-RELATED"/>
    <property type="match status" value="1"/>
</dbReference>
<dbReference type="InterPro" id="IPR002935">
    <property type="entry name" value="SAM_O-MeTrfase"/>
</dbReference>
<dbReference type="InterPro" id="IPR050362">
    <property type="entry name" value="Cation-dep_OMT"/>
</dbReference>
<dbReference type="Pfam" id="PF01596">
    <property type="entry name" value="Methyltransf_3"/>
    <property type="match status" value="1"/>
</dbReference>
<dbReference type="InterPro" id="IPR029063">
    <property type="entry name" value="SAM-dependent_MTases_sf"/>
</dbReference>
<keyword evidence="2" id="KW-0808">Transferase</keyword>
<dbReference type="EMBL" id="JAFBBK010000001">
    <property type="protein sequence ID" value="MBM7413875.1"/>
    <property type="molecule type" value="Genomic_DNA"/>
</dbReference>
<keyword evidence="5" id="KW-1185">Reference proteome</keyword>
<accession>A0ABS2KPI0</accession>
<sequence length="264" mass="28051">MSDARPVTPTTIAAAELTELCRDLDDLGVPAAVLGRARRARDVIAGLDPYLDECTTPESPALADLAARTRSAEWSGSTLEQEMLSGHVEGRFLDFLVRMTRASSVLEIGMFTGYSALAMAEALPPGGTVVACELDEPVAAFARQCFDASPAGEMIEILVGPASESLTRLADEGRRFDLVFIDADKAGYLGYLTTLLDSELLTPDAVVAVDNTLLQAEPYLDTAMSDNGSAIAAFNRAVAADPRVEQVLVPLRDGLTLIRRSSAS</sequence>
<evidence type="ECO:0000256" key="1">
    <source>
        <dbReference type="ARBA" id="ARBA00022603"/>
    </source>
</evidence>
<protein>
    <submittedName>
        <fullName evidence="4">O-methyltransferase YrrM</fullName>
    </submittedName>
</protein>
<keyword evidence="1" id="KW-0489">Methyltransferase</keyword>
<dbReference type="RefSeq" id="WP_204866595.1">
    <property type="nucleotide sequence ID" value="NZ_JAFBBK010000001.1"/>
</dbReference>
<proteinExistence type="predicted"/>
<organism evidence="4 5">
    <name type="scientific">Rhodococcoides corynebacterioides</name>
    <dbReference type="NCBI Taxonomy" id="53972"/>
    <lineage>
        <taxon>Bacteria</taxon>
        <taxon>Bacillati</taxon>
        <taxon>Actinomycetota</taxon>
        <taxon>Actinomycetes</taxon>
        <taxon>Mycobacteriales</taxon>
        <taxon>Nocardiaceae</taxon>
        <taxon>Rhodococcoides</taxon>
    </lineage>
</organism>
<evidence type="ECO:0000256" key="3">
    <source>
        <dbReference type="ARBA" id="ARBA00022691"/>
    </source>
</evidence>
<dbReference type="Proteomes" id="UP000703038">
    <property type="component" value="Unassembled WGS sequence"/>
</dbReference>
<dbReference type="Gene3D" id="3.40.50.150">
    <property type="entry name" value="Vaccinia Virus protein VP39"/>
    <property type="match status" value="1"/>
</dbReference>
<dbReference type="PANTHER" id="PTHR10509">
    <property type="entry name" value="O-METHYLTRANSFERASE-RELATED"/>
    <property type="match status" value="1"/>
</dbReference>
<dbReference type="CDD" id="cd02440">
    <property type="entry name" value="AdoMet_MTases"/>
    <property type="match status" value="1"/>
</dbReference>
<gene>
    <name evidence="4" type="ORF">JOE42_000608</name>
</gene>
<evidence type="ECO:0000313" key="5">
    <source>
        <dbReference type="Proteomes" id="UP000703038"/>
    </source>
</evidence>
<reference evidence="4 5" key="1">
    <citation type="submission" date="2021-01" db="EMBL/GenBank/DDBJ databases">
        <title>Genomics of switchgrass bacterial isolates.</title>
        <authorList>
            <person name="Shade A."/>
        </authorList>
    </citation>
    <scope>NUCLEOTIDE SEQUENCE [LARGE SCALE GENOMIC DNA]</scope>
    <source>
        <strain evidence="4 5">PvP111</strain>
    </source>
</reference>
<dbReference type="SUPFAM" id="SSF53335">
    <property type="entry name" value="S-adenosyl-L-methionine-dependent methyltransferases"/>
    <property type="match status" value="1"/>
</dbReference>